<evidence type="ECO:0000313" key="3">
    <source>
        <dbReference type="EMBL" id="MFB9817943.1"/>
    </source>
</evidence>
<evidence type="ECO:0000256" key="1">
    <source>
        <dbReference type="ARBA" id="ARBA00007592"/>
    </source>
</evidence>
<proteinExistence type="inferred from homology"/>
<dbReference type="PANTHER" id="PTHR12128">
    <property type="entry name" value="DIHYDRODIPICOLINATE SYNTHASE"/>
    <property type="match status" value="1"/>
</dbReference>
<evidence type="ECO:0000256" key="2">
    <source>
        <dbReference type="ARBA" id="ARBA00023239"/>
    </source>
</evidence>
<dbReference type="InterPro" id="IPR002220">
    <property type="entry name" value="DapA-like"/>
</dbReference>
<dbReference type="Gene3D" id="3.20.20.70">
    <property type="entry name" value="Aldolase class I"/>
    <property type="match status" value="1"/>
</dbReference>
<keyword evidence="4" id="KW-1185">Reference proteome</keyword>
<dbReference type="CDD" id="cd00408">
    <property type="entry name" value="DHDPS-like"/>
    <property type="match status" value="1"/>
</dbReference>
<dbReference type="InterPro" id="IPR013785">
    <property type="entry name" value="Aldolase_TIM"/>
</dbReference>
<sequence>MNTTPDLLNRGLWGVMATPFTGESLAVDEQGLRNLIDLYREAGAQGLVLLGVFGEGAQLDDVESARIVEIALEHAPGMRLVLGLPDLKTDTAIARATRLLAVCGETKPALMVQVNTNDVDELAAHFAAIHEATGAGILVQDYPVASGVTIPNDALATVVNASPFVVGIKAEAPPTAVAIGRLTSLTTVPVFGGLGGLGLLDELAAGAAGAMTGFSYPEALVTVVEAFDRGGFTAAWEAYLPWMPLVNFEAQAKVGLAIRKSVFVERGLFENRAVRPPSQVMPDELIPLLSAQLAAVNEAGVL</sequence>
<dbReference type="RefSeq" id="WP_234753496.1">
    <property type="nucleotide sequence ID" value="NZ_BAAAWN010000001.1"/>
</dbReference>
<dbReference type="SMART" id="SM01130">
    <property type="entry name" value="DHDPS"/>
    <property type="match status" value="1"/>
</dbReference>
<dbReference type="PANTHER" id="PTHR12128:SF66">
    <property type="entry name" value="4-HYDROXY-2-OXOGLUTARATE ALDOLASE, MITOCHONDRIAL"/>
    <property type="match status" value="1"/>
</dbReference>
<dbReference type="SUPFAM" id="SSF51569">
    <property type="entry name" value="Aldolase"/>
    <property type="match status" value="1"/>
</dbReference>
<organism evidence="3 4">
    <name type="scientific">Arthrobacter ramosus</name>
    <dbReference type="NCBI Taxonomy" id="1672"/>
    <lineage>
        <taxon>Bacteria</taxon>
        <taxon>Bacillati</taxon>
        <taxon>Actinomycetota</taxon>
        <taxon>Actinomycetes</taxon>
        <taxon>Micrococcales</taxon>
        <taxon>Micrococcaceae</taxon>
        <taxon>Arthrobacter</taxon>
    </lineage>
</organism>
<evidence type="ECO:0000313" key="4">
    <source>
        <dbReference type="Proteomes" id="UP001589702"/>
    </source>
</evidence>
<gene>
    <name evidence="3" type="ORF">ACFFP1_00335</name>
</gene>
<accession>A0ABV5XT73</accession>
<dbReference type="Proteomes" id="UP001589702">
    <property type="component" value="Unassembled WGS sequence"/>
</dbReference>
<comment type="similarity">
    <text evidence="1">Belongs to the DapA family.</text>
</comment>
<comment type="caution">
    <text evidence="3">The sequence shown here is derived from an EMBL/GenBank/DDBJ whole genome shotgun (WGS) entry which is preliminary data.</text>
</comment>
<name>A0ABV5XT73_ARTRM</name>
<protein>
    <submittedName>
        <fullName evidence="3">Dihydrodipicolinate synthase family protein</fullName>
    </submittedName>
</protein>
<dbReference type="Pfam" id="PF00701">
    <property type="entry name" value="DHDPS"/>
    <property type="match status" value="1"/>
</dbReference>
<keyword evidence="2" id="KW-0456">Lyase</keyword>
<reference evidence="3 4" key="1">
    <citation type="submission" date="2024-09" db="EMBL/GenBank/DDBJ databases">
        <authorList>
            <person name="Sun Q."/>
            <person name="Mori K."/>
        </authorList>
    </citation>
    <scope>NUCLEOTIDE SEQUENCE [LARGE SCALE GENOMIC DNA]</scope>
    <source>
        <strain evidence="3 4">JCM 1334</strain>
    </source>
</reference>
<dbReference type="EMBL" id="JBHMBC010000002">
    <property type="protein sequence ID" value="MFB9817943.1"/>
    <property type="molecule type" value="Genomic_DNA"/>
</dbReference>